<proteinExistence type="predicted"/>
<evidence type="ECO:0008006" key="4">
    <source>
        <dbReference type="Google" id="ProtNLM"/>
    </source>
</evidence>
<accession>A0A444VSF0</accession>
<organism evidence="2 3">
    <name type="scientific">Flagellimonas olearia</name>
    <dbReference type="NCBI Taxonomy" id="552546"/>
    <lineage>
        <taxon>Bacteria</taxon>
        <taxon>Pseudomonadati</taxon>
        <taxon>Bacteroidota</taxon>
        <taxon>Flavobacteriia</taxon>
        <taxon>Flavobacteriales</taxon>
        <taxon>Flavobacteriaceae</taxon>
        <taxon>Flagellimonas</taxon>
    </lineage>
</organism>
<evidence type="ECO:0000313" key="3">
    <source>
        <dbReference type="Proteomes" id="UP000290261"/>
    </source>
</evidence>
<keyword evidence="3" id="KW-1185">Reference proteome</keyword>
<evidence type="ECO:0000256" key="1">
    <source>
        <dbReference type="SAM" id="SignalP"/>
    </source>
</evidence>
<protein>
    <recommendedName>
        <fullName evidence="4">Lipocalin-like domain-containing protein</fullName>
    </recommendedName>
</protein>
<dbReference type="RefSeq" id="WP_129653217.1">
    <property type="nucleotide sequence ID" value="NZ_ML142907.1"/>
</dbReference>
<evidence type="ECO:0000313" key="2">
    <source>
        <dbReference type="EMBL" id="RYC53560.1"/>
    </source>
</evidence>
<gene>
    <name evidence="2" type="ORF">DN53_04975</name>
</gene>
<dbReference type="Proteomes" id="UP000290261">
    <property type="component" value="Unassembled WGS sequence"/>
</dbReference>
<feature type="signal peptide" evidence="1">
    <location>
        <begin position="1"/>
        <end position="24"/>
    </location>
</feature>
<name>A0A444VSF0_9FLAO</name>
<feature type="chain" id="PRO_5019002811" description="Lipocalin-like domain-containing protein" evidence="1">
    <location>
        <begin position="25"/>
        <end position="587"/>
    </location>
</feature>
<dbReference type="EMBL" id="JJMP01000001">
    <property type="protein sequence ID" value="RYC53560.1"/>
    <property type="molecule type" value="Genomic_DNA"/>
</dbReference>
<dbReference type="AlphaFoldDB" id="A0A444VSF0"/>
<keyword evidence="1" id="KW-0732">Signal</keyword>
<comment type="caution">
    <text evidence="2">The sequence shown here is derived from an EMBL/GenBank/DDBJ whole genome shotgun (WGS) entry which is preliminary data.</text>
</comment>
<sequence length="587" mass="66486">MKKLISNFFYAGLFLLALNFTACQDEFEEVGGPQEQETINANSTTAQLIQKTSAQDGSYDNIVDRASCFALKFPYTVEVNGIQITIDSKEDLHTIEEIFDELEDDDDILDIIFPVTITLSDFSEIVIQSKDQLEEMARDCLEGGDDDDIECIDFVYPITLFTFDVNNQLSGEVKIESDEQMRKFFSELEDNALVSIDFPITLKKYDGTEIVVENNTALAAALSNAKDDCDEDDDDDYNDDDFTKERLDAYLVECPWEVREVLRDDVDQTGQYFEYLMTFAEDGSVVVNVATGNTLNGTWSTTQSDHGPLLTLEFDTLVDFNLEWVVYEIGEGKIKLYAEGGNRIVLKQRCDLNPGEQPDPDTLRATLSECEWIIKKVKNQGEEIERLLGYEFKFMAEGVVTLSNGVSTSEGTWEIGLNSQLVLSLMITMGDEPGVSFEWPLRDLANDRLKFDVEDIGYELILQRVCNDNADDEDVAEIRNIMMGGPWVVAQYKENSVDITSEYSSMDFNFDTLNQVEVSMDASVINTGLWRVLRNHDGVLKFYLNLGAEGSQGELTEDWYINMVEANRIELVHEQENSTEILVFEKP</sequence>
<reference evidence="2 3" key="1">
    <citation type="submission" date="2014-04" db="EMBL/GenBank/DDBJ databases">
        <title>Whole genome of Muricauda olearia.</title>
        <authorList>
            <person name="Zhang X.-H."/>
            <person name="Tang K."/>
        </authorList>
    </citation>
    <scope>NUCLEOTIDE SEQUENCE [LARGE SCALE GENOMIC DNA]</scope>
    <source>
        <strain evidence="2 3">Th120</strain>
    </source>
</reference>